<evidence type="ECO:0000313" key="1">
    <source>
        <dbReference type="EMBL" id="KPM10439.1"/>
    </source>
</evidence>
<evidence type="ECO:0000313" key="2">
    <source>
        <dbReference type="Proteomes" id="UP000616769"/>
    </source>
</evidence>
<dbReference type="VEuPathDB" id="VectorBase:SSCA003221"/>
<accession>A0A132AI02</accession>
<organism evidence="1 2">
    <name type="scientific">Sarcoptes scabiei</name>
    <name type="common">Itch mite</name>
    <name type="synonym">Acarus scabiei</name>
    <dbReference type="NCBI Taxonomy" id="52283"/>
    <lineage>
        <taxon>Eukaryota</taxon>
        <taxon>Metazoa</taxon>
        <taxon>Ecdysozoa</taxon>
        <taxon>Arthropoda</taxon>
        <taxon>Chelicerata</taxon>
        <taxon>Arachnida</taxon>
        <taxon>Acari</taxon>
        <taxon>Acariformes</taxon>
        <taxon>Sarcoptiformes</taxon>
        <taxon>Astigmata</taxon>
        <taxon>Psoroptidia</taxon>
        <taxon>Sarcoptoidea</taxon>
        <taxon>Sarcoptidae</taxon>
        <taxon>Sarcoptinae</taxon>
        <taxon>Sarcoptes</taxon>
    </lineage>
</organism>
<dbReference type="OMA" id="GWIQEEQ"/>
<name>A0A132AI02_SARSC</name>
<dbReference type="EMBL" id="JXLN01015154">
    <property type="protein sequence ID" value="KPM10439.1"/>
    <property type="molecule type" value="Genomic_DNA"/>
</dbReference>
<dbReference type="AlphaFoldDB" id="A0A132AI02"/>
<sequence>MANIELQLQQLVSQAKPFLGKEIAQLHSTVIQGWIQEEQKIVNRLYQQIDKIVRLHGSVLSAKLFNESRDCVEQLEEYIFKLKDALYDLRKIGGTH</sequence>
<proteinExistence type="predicted"/>
<protein>
    <submittedName>
        <fullName evidence="1">Uncharacterized protein</fullName>
    </submittedName>
</protein>
<reference evidence="1 2" key="1">
    <citation type="journal article" date="2015" name="Parasit. Vectors">
        <title>Draft genome of the scabies mite.</title>
        <authorList>
            <person name="Rider S.D.Jr."/>
            <person name="Morgan M.S."/>
            <person name="Arlian L.G."/>
        </authorList>
    </citation>
    <scope>NUCLEOTIDE SEQUENCE [LARGE SCALE GENOMIC DNA]</scope>
    <source>
        <strain evidence="1">Arlian Lab</strain>
    </source>
</reference>
<gene>
    <name evidence="1" type="ORF">QR98_0089940</name>
</gene>
<dbReference type="Proteomes" id="UP000616769">
    <property type="component" value="Unassembled WGS sequence"/>
</dbReference>
<comment type="caution">
    <text evidence="1">The sequence shown here is derived from an EMBL/GenBank/DDBJ whole genome shotgun (WGS) entry which is preliminary data.</text>
</comment>